<dbReference type="Gene3D" id="1.10.12.10">
    <property type="entry name" value="Lyase 2-enoyl-coa Hydratase, Chain A, domain 2"/>
    <property type="match status" value="1"/>
</dbReference>
<evidence type="ECO:0000313" key="2">
    <source>
        <dbReference type="EMBL" id="BAN02030.1"/>
    </source>
</evidence>
<organism evidence="2 3">
    <name type="scientific">Ilumatobacter coccineus (strain NBRC 103263 / KCTC 29153 / YM16-304)</name>
    <dbReference type="NCBI Taxonomy" id="1313172"/>
    <lineage>
        <taxon>Bacteria</taxon>
        <taxon>Bacillati</taxon>
        <taxon>Actinomycetota</taxon>
        <taxon>Acidimicrobiia</taxon>
        <taxon>Acidimicrobiales</taxon>
        <taxon>Ilumatobacteraceae</taxon>
        <taxon>Ilumatobacter</taxon>
    </lineage>
</organism>
<dbReference type="Gene3D" id="3.90.226.10">
    <property type="entry name" value="2-enoyl-CoA Hydratase, Chain A, domain 1"/>
    <property type="match status" value="1"/>
</dbReference>
<dbReference type="InterPro" id="IPR001753">
    <property type="entry name" value="Enoyl-CoA_hydra/iso"/>
</dbReference>
<keyword evidence="3" id="KW-1185">Reference proteome</keyword>
<comment type="similarity">
    <text evidence="1">Belongs to the enoyl-CoA hydratase/isomerase family.</text>
</comment>
<dbReference type="OrthoDB" id="9777711at2"/>
<dbReference type="EMBL" id="AP012057">
    <property type="protein sequence ID" value="BAN02030.1"/>
    <property type="molecule type" value="Genomic_DNA"/>
</dbReference>
<dbReference type="CDD" id="cd06558">
    <property type="entry name" value="crotonase-like"/>
    <property type="match status" value="1"/>
</dbReference>
<dbReference type="RefSeq" id="WP_015441277.1">
    <property type="nucleotide sequence ID" value="NC_020520.1"/>
</dbReference>
<dbReference type="InterPro" id="IPR014748">
    <property type="entry name" value="Enoyl-CoA_hydra_C"/>
</dbReference>
<dbReference type="PANTHER" id="PTHR43459:SF1">
    <property type="entry name" value="EG:BACN32G11.4 PROTEIN"/>
    <property type="match status" value="1"/>
</dbReference>
<evidence type="ECO:0000256" key="1">
    <source>
        <dbReference type="ARBA" id="ARBA00005254"/>
    </source>
</evidence>
<dbReference type="AlphaFoldDB" id="A0A6C7E6C5"/>
<dbReference type="Proteomes" id="UP000011863">
    <property type="component" value="Chromosome"/>
</dbReference>
<dbReference type="InterPro" id="IPR029045">
    <property type="entry name" value="ClpP/crotonase-like_dom_sf"/>
</dbReference>
<name>A0A6C7E6C5_ILUCY</name>
<accession>A0A6C7E6C5</accession>
<dbReference type="KEGG" id="aym:YM304_17160"/>
<dbReference type="GO" id="GO:0004300">
    <property type="term" value="F:enoyl-CoA hydratase activity"/>
    <property type="evidence" value="ECO:0007669"/>
    <property type="project" value="UniProtKB-EC"/>
</dbReference>
<dbReference type="Pfam" id="PF00378">
    <property type="entry name" value="ECH_1"/>
    <property type="match status" value="1"/>
</dbReference>
<evidence type="ECO:0000313" key="3">
    <source>
        <dbReference type="Proteomes" id="UP000011863"/>
    </source>
</evidence>
<dbReference type="EC" id="4.2.1.17" evidence="2"/>
<dbReference type="SUPFAM" id="SSF52096">
    <property type="entry name" value="ClpP/crotonase"/>
    <property type="match status" value="1"/>
</dbReference>
<sequence length="265" mass="28518">MSTLDLETIKYHTENGVAHVRFDRPEGANAVNPQFSKDLRDVMIEIEFDDDVKAASFTAEGKVFCAGGDLKLFAEVGDQVSRLATDMLVDFHGAIYKMNRLPKPFVAGVRGAAGGAGLSLMAAFDLVVSAESAKYTMAYTNAGVTPDGTSSYFVARHIGLRRMMDLTLTNRVLDAATAEEWGLVNRVVPDDDVDAETAALAQKLADGPAWALGHAKRVIYEGYERALESAGEFEAVTISASMDTHDGQEGIAAFANKRKPTFTGN</sequence>
<keyword evidence="2" id="KW-0456">Lyase</keyword>
<proteinExistence type="inferred from homology"/>
<dbReference type="PANTHER" id="PTHR43459">
    <property type="entry name" value="ENOYL-COA HYDRATASE"/>
    <property type="match status" value="1"/>
</dbReference>
<gene>
    <name evidence="2" type="ORF">YM304_17160</name>
</gene>
<reference evidence="2 3" key="1">
    <citation type="journal article" date="2013" name="Int. J. Syst. Evol. Microbiol.">
        <title>Ilumatobacter nonamiense sp. nov. and Ilumatobacter coccineum sp. nov., isolated from seashore sand.</title>
        <authorList>
            <person name="Matsumoto A."/>
            <person name="Kasai H."/>
            <person name="Matsuo Y."/>
            <person name="Shizuri Y."/>
            <person name="Ichikawa N."/>
            <person name="Fujita N."/>
            <person name="Omura S."/>
            <person name="Takahashi Y."/>
        </authorList>
    </citation>
    <scope>NUCLEOTIDE SEQUENCE [LARGE SCALE GENOMIC DNA]</scope>
    <source>
        <strain evidence="3">NBRC 103263 / KCTC 29153 / YM16-304</strain>
    </source>
</reference>
<protein>
    <submittedName>
        <fullName evidence="2">Putative enoyl-CoA hydratase</fullName>
        <ecNumber evidence="2">4.2.1.17</ecNumber>
    </submittedName>
</protein>